<dbReference type="AlphaFoldDB" id="F6BAE9"/>
<dbReference type="GeneID" id="10644300"/>
<evidence type="ECO:0000256" key="5">
    <source>
        <dbReference type="ARBA" id="ARBA00022741"/>
    </source>
</evidence>
<dbReference type="PANTHER" id="PTHR37940">
    <property type="entry name" value="LYSINE--TRNA LIGASE"/>
    <property type="match status" value="1"/>
</dbReference>
<evidence type="ECO:0000259" key="11">
    <source>
        <dbReference type="Pfam" id="PF19269"/>
    </source>
</evidence>
<dbReference type="GO" id="GO:0005737">
    <property type="term" value="C:cytoplasm"/>
    <property type="evidence" value="ECO:0007669"/>
    <property type="project" value="UniProtKB-SubCell"/>
</dbReference>
<dbReference type="Gene3D" id="1.10.10.770">
    <property type="match status" value="1"/>
</dbReference>
<dbReference type="NCBIfam" id="TIGR00467">
    <property type="entry name" value="lysS_arch"/>
    <property type="match status" value="1"/>
</dbReference>
<dbReference type="CDD" id="cd00674">
    <property type="entry name" value="LysRS_core_class_I"/>
    <property type="match status" value="1"/>
</dbReference>
<dbReference type="HOGENOM" id="CLU_025562_1_0_2"/>
<comment type="subcellular location">
    <subcellularLocation>
        <location evidence="1 10">Cytoplasm</location>
    </subcellularLocation>
</comment>
<keyword evidence="5 10" id="KW-0547">Nucleotide-binding</keyword>
<feature type="domain" description="Aminoacyl-tRNA synthetase class I anticodon-binding" evidence="11">
    <location>
        <begin position="440"/>
        <end position="527"/>
    </location>
</feature>
<protein>
    <recommendedName>
        <fullName evidence="10">Lysine--tRNA ligase</fullName>
        <ecNumber evidence="10">6.1.1.6</ecNumber>
    </recommendedName>
    <alternativeName>
        <fullName evidence="10">Lysyl-tRNA synthetase</fullName>
        <shortName evidence="10">LysRS</shortName>
    </alternativeName>
</protein>
<dbReference type="GO" id="GO:0004824">
    <property type="term" value="F:lysine-tRNA ligase activity"/>
    <property type="evidence" value="ECO:0007669"/>
    <property type="project" value="UniProtKB-UniRule"/>
</dbReference>
<evidence type="ECO:0000256" key="1">
    <source>
        <dbReference type="ARBA" id="ARBA00004496"/>
    </source>
</evidence>
<dbReference type="STRING" id="880724.Metig_1427"/>
<comment type="similarity">
    <text evidence="2 10">Belongs to the class-I aminoacyl-tRNA synthetase family.</text>
</comment>
<dbReference type="InterPro" id="IPR042078">
    <property type="entry name" value="Lys-tRNA-ligase_SC_fold"/>
</dbReference>
<keyword evidence="3 10" id="KW-0963">Cytoplasm</keyword>
<dbReference type="SUPFAM" id="SSF48163">
    <property type="entry name" value="An anticodon-binding domain of class I aminoacyl-tRNA synthetases"/>
    <property type="match status" value="1"/>
</dbReference>
<evidence type="ECO:0000256" key="4">
    <source>
        <dbReference type="ARBA" id="ARBA00022598"/>
    </source>
</evidence>
<dbReference type="KEGG" id="mig:Metig_1427"/>
<dbReference type="EC" id="6.1.1.6" evidence="10"/>
<dbReference type="InterPro" id="IPR020751">
    <property type="entry name" value="aa-tRNA-synth_I_codon-bd_sub2"/>
</dbReference>
<dbReference type="Gene3D" id="3.40.50.620">
    <property type="entry name" value="HUPs"/>
    <property type="match status" value="1"/>
</dbReference>
<dbReference type="PANTHER" id="PTHR37940:SF1">
    <property type="entry name" value="LYSINE--TRNA LIGASE"/>
    <property type="match status" value="1"/>
</dbReference>
<dbReference type="InterPro" id="IPR008925">
    <property type="entry name" value="aa_tRNA-synth_I_cd-bd_sf"/>
</dbReference>
<evidence type="ECO:0000256" key="2">
    <source>
        <dbReference type="ARBA" id="ARBA00005594"/>
    </source>
</evidence>
<feature type="short sequence motif" description="'KMSKS' region" evidence="10">
    <location>
        <begin position="282"/>
        <end position="286"/>
    </location>
</feature>
<keyword evidence="4 10" id="KW-0436">Ligase</keyword>
<keyword evidence="7 10" id="KW-0648">Protein biosynthesis</keyword>
<dbReference type="Gene3D" id="1.10.10.350">
    <property type="match status" value="1"/>
</dbReference>
<evidence type="ECO:0000256" key="7">
    <source>
        <dbReference type="ARBA" id="ARBA00022917"/>
    </source>
</evidence>
<feature type="short sequence motif" description="'HIGH' region" evidence="10">
    <location>
        <begin position="28"/>
        <end position="36"/>
    </location>
</feature>
<keyword evidence="8 10" id="KW-0030">Aminoacyl-tRNA synthetase</keyword>
<reference evidence="12 13" key="1">
    <citation type="submission" date="2011-05" db="EMBL/GenBank/DDBJ databases">
        <title>Complete sequence of Methanotorris igneus Kol 5.</title>
        <authorList>
            <consortium name="US DOE Joint Genome Institute"/>
            <person name="Lucas S."/>
            <person name="Han J."/>
            <person name="Lapidus A."/>
            <person name="Cheng J.-F."/>
            <person name="Goodwin L."/>
            <person name="Pitluck S."/>
            <person name="Peters L."/>
            <person name="Mikhailova N."/>
            <person name="Chertkov O."/>
            <person name="Han C."/>
            <person name="Tapia R."/>
            <person name="Land M."/>
            <person name="Hauser L."/>
            <person name="Kyrpides N."/>
            <person name="Ivanova N."/>
            <person name="Pagani I."/>
            <person name="Sieprawska-Lupa M."/>
            <person name="Whitman W."/>
            <person name="Woyke T."/>
        </authorList>
    </citation>
    <scope>NUCLEOTIDE SEQUENCE [LARGE SCALE GENOMIC DNA]</scope>
    <source>
        <strain evidence="13">DSM 5666 / JCM 11834 / Kol 5</strain>
    </source>
</reference>
<dbReference type="GO" id="GO:0000049">
    <property type="term" value="F:tRNA binding"/>
    <property type="evidence" value="ECO:0007669"/>
    <property type="project" value="InterPro"/>
</dbReference>
<evidence type="ECO:0000256" key="8">
    <source>
        <dbReference type="ARBA" id="ARBA00023146"/>
    </source>
</evidence>
<dbReference type="HAMAP" id="MF_00177">
    <property type="entry name" value="Lys_tRNA_synth_class1"/>
    <property type="match status" value="1"/>
</dbReference>
<dbReference type="PROSITE" id="PS00178">
    <property type="entry name" value="AA_TRNA_LIGASE_I"/>
    <property type="match status" value="1"/>
</dbReference>
<dbReference type="GO" id="GO:0006430">
    <property type="term" value="P:lysyl-tRNA aminoacylation"/>
    <property type="evidence" value="ECO:0007669"/>
    <property type="project" value="UniProtKB-UniRule"/>
</dbReference>
<dbReference type="RefSeq" id="WP_013799558.1">
    <property type="nucleotide sequence ID" value="NC_015562.1"/>
</dbReference>
<dbReference type="GO" id="GO:0005524">
    <property type="term" value="F:ATP binding"/>
    <property type="evidence" value="ECO:0007669"/>
    <property type="project" value="UniProtKB-UniRule"/>
</dbReference>
<keyword evidence="6 10" id="KW-0067">ATP-binding</keyword>
<evidence type="ECO:0000256" key="10">
    <source>
        <dbReference type="HAMAP-Rule" id="MF_00177"/>
    </source>
</evidence>
<dbReference type="Gene3D" id="6.10.20.10">
    <property type="entry name" value="Lysine tRNA ligase, stem contact fold domain"/>
    <property type="match status" value="1"/>
</dbReference>
<evidence type="ECO:0000256" key="3">
    <source>
        <dbReference type="ARBA" id="ARBA00022490"/>
    </source>
</evidence>
<comment type="caution">
    <text evidence="10">Lacks conserved residue(s) required for the propagation of feature annotation.</text>
</comment>
<dbReference type="InterPro" id="IPR002904">
    <property type="entry name" value="Lys-tRNA-ligase"/>
</dbReference>
<dbReference type="SUPFAM" id="SSF52374">
    <property type="entry name" value="Nucleotidylyl transferase"/>
    <property type="match status" value="1"/>
</dbReference>
<dbReference type="Pfam" id="PF19269">
    <property type="entry name" value="Anticodon_2"/>
    <property type="match status" value="1"/>
</dbReference>
<sequence>MHWADVIAEKVIKKRDVDKYVVACGITPSGHIHIGNARETLTADAIYKGLLNKGVDAELIFIADTYDPLRKVYPFLPESYAEYVGMPISEIPCPEGCCKSYAEHFLTPFLESLDDLGIELTTYRADENYKKGIYDEKIKIVLENRDKIKNILDEFRKRAKQEPLPEDWYPLNVVCEKCGKLNITKIISYNKEEQTVTYKCSCGHENTVKPFKGRAKLPWRVDWPARWSIFGVVVEPMGKDHAAAGGSYDTGVRIAREVFNYIPPEKVVYEWIQLKVGDVVKPMSSSSGVVFAVKDWEKIAHPEILRYLMLRSKPAKHIDFDLKKIPDLVDNYDNLERFYFENRDRDDLNENDIEKLRMYELSTPRIPEKMPLQVPYRFCSIIAQLAMKDDKLDMDKVFEILKRNNYDLDNITEYDIERLKDRLMMARNWALEYGEKLVIISEEEAKKIYNELDDKQKEWIKYFGEKIKDIEFDALNIHELIYETAKEVGLEPKKAFLASYKILLGKRYGPKLGSFLATLGREFVVKRYGMFK</sequence>
<organism evidence="13">
    <name type="scientific">Methanotorris igneus (strain DSM 5666 / JCM 11834 / Kol 5)</name>
    <dbReference type="NCBI Taxonomy" id="880724"/>
    <lineage>
        <taxon>Archaea</taxon>
        <taxon>Methanobacteriati</taxon>
        <taxon>Methanobacteriota</taxon>
        <taxon>Methanomada group</taxon>
        <taxon>Methanococci</taxon>
        <taxon>Methanococcales</taxon>
        <taxon>Methanocaldococcaceae</taxon>
        <taxon>Methanotorris</taxon>
    </lineage>
</organism>
<comment type="catalytic activity">
    <reaction evidence="9 10">
        <text>tRNA(Lys) + L-lysine + ATP = L-lysyl-tRNA(Lys) + AMP + diphosphate</text>
        <dbReference type="Rhea" id="RHEA:20792"/>
        <dbReference type="Rhea" id="RHEA-COMP:9696"/>
        <dbReference type="Rhea" id="RHEA-COMP:9697"/>
        <dbReference type="ChEBI" id="CHEBI:30616"/>
        <dbReference type="ChEBI" id="CHEBI:32551"/>
        <dbReference type="ChEBI" id="CHEBI:33019"/>
        <dbReference type="ChEBI" id="CHEBI:78442"/>
        <dbReference type="ChEBI" id="CHEBI:78529"/>
        <dbReference type="ChEBI" id="CHEBI:456215"/>
        <dbReference type="EC" id="6.1.1.6"/>
    </reaction>
</comment>
<gene>
    <name evidence="10" type="primary">lysS</name>
    <name evidence="12" type="ordered locus">Metig_1427</name>
</gene>
<dbReference type="InterPro" id="IPR014729">
    <property type="entry name" value="Rossmann-like_a/b/a_fold"/>
</dbReference>
<evidence type="ECO:0000313" key="12">
    <source>
        <dbReference type="EMBL" id="AEF96962.1"/>
    </source>
</evidence>
<dbReference type="Proteomes" id="UP000009227">
    <property type="component" value="Chromosome"/>
</dbReference>
<dbReference type="InterPro" id="IPR045462">
    <property type="entry name" value="aa-tRNA-synth_I_cd-bd"/>
</dbReference>
<evidence type="ECO:0000256" key="9">
    <source>
        <dbReference type="ARBA" id="ARBA00048573"/>
    </source>
</evidence>
<keyword evidence="13" id="KW-1185">Reference proteome</keyword>
<dbReference type="Pfam" id="PF01921">
    <property type="entry name" value="tRNA-synt_1f"/>
    <property type="match status" value="1"/>
</dbReference>
<dbReference type="OrthoDB" id="6838at2157"/>
<accession>F6BAE9</accession>
<dbReference type="InterPro" id="IPR001412">
    <property type="entry name" value="aa-tRNA-synth_I_CS"/>
</dbReference>
<evidence type="ECO:0000256" key="6">
    <source>
        <dbReference type="ARBA" id="ARBA00022840"/>
    </source>
</evidence>
<dbReference type="EMBL" id="CP002737">
    <property type="protein sequence ID" value="AEF96962.1"/>
    <property type="molecule type" value="Genomic_DNA"/>
</dbReference>
<proteinExistence type="inferred from homology"/>
<evidence type="ECO:0000313" key="13">
    <source>
        <dbReference type="Proteomes" id="UP000009227"/>
    </source>
</evidence>
<name>F6BAE9_METIK</name>